<dbReference type="HOGENOM" id="CLU_021534_0_0_1"/>
<dbReference type="Pfam" id="PF11915">
    <property type="entry name" value="DUF3433"/>
    <property type="match status" value="1"/>
</dbReference>
<feature type="transmembrane region" description="Helical" evidence="1">
    <location>
        <begin position="468"/>
        <end position="490"/>
    </location>
</feature>
<keyword evidence="3" id="KW-1185">Reference proteome</keyword>
<gene>
    <name evidence="2" type="ORF">M422DRAFT_253562</name>
</gene>
<reference evidence="2 3" key="1">
    <citation type="submission" date="2014-06" db="EMBL/GenBank/DDBJ databases">
        <title>Evolutionary Origins and Diversification of the Mycorrhizal Mutualists.</title>
        <authorList>
            <consortium name="DOE Joint Genome Institute"/>
            <consortium name="Mycorrhizal Genomics Consortium"/>
            <person name="Kohler A."/>
            <person name="Kuo A."/>
            <person name="Nagy L.G."/>
            <person name="Floudas D."/>
            <person name="Copeland A."/>
            <person name="Barry K.W."/>
            <person name="Cichocki N."/>
            <person name="Veneault-Fourrey C."/>
            <person name="LaButti K."/>
            <person name="Lindquist E.A."/>
            <person name="Lipzen A."/>
            <person name="Lundell T."/>
            <person name="Morin E."/>
            <person name="Murat C."/>
            <person name="Riley R."/>
            <person name="Ohm R."/>
            <person name="Sun H."/>
            <person name="Tunlid A."/>
            <person name="Henrissat B."/>
            <person name="Grigoriev I.V."/>
            <person name="Hibbett D.S."/>
            <person name="Martin F."/>
        </authorList>
    </citation>
    <scope>NUCLEOTIDE SEQUENCE [LARGE SCALE GENOMIC DNA]</scope>
    <source>
        <strain evidence="2 3">SS14</strain>
    </source>
</reference>
<dbReference type="PANTHER" id="PTHR37544">
    <property type="entry name" value="SPRAY-RELATED"/>
    <property type="match status" value="1"/>
</dbReference>
<dbReference type="OrthoDB" id="3248909at2759"/>
<dbReference type="EMBL" id="KN837125">
    <property type="protein sequence ID" value="KIJ43070.1"/>
    <property type="molecule type" value="Genomic_DNA"/>
</dbReference>
<proteinExistence type="predicted"/>
<accession>A0A0C9VWC9</accession>
<keyword evidence="1" id="KW-0472">Membrane</keyword>
<organism evidence="2 3">
    <name type="scientific">Sphaerobolus stellatus (strain SS14)</name>
    <dbReference type="NCBI Taxonomy" id="990650"/>
    <lineage>
        <taxon>Eukaryota</taxon>
        <taxon>Fungi</taxon>
        <taxon>Dikarya</taxon>
        <taxon>Basidiomycota</taxon>
        <taxon>Agaricomycotina</taxon>
        <taxon>Agaricomycetes</taxon>
        <taxon>Phallomycetidae</taxon>
        <taxon>Geastrales</taxon>
        <taxon>Sphaerobolaceae</taxon>
        <taxon>Sphaerobolus</taxon>
    </lineage>
</organism>
<evidence type="ECO:0000313" key="3">
    <source>
        <dbReference type="Proteomes" id="UP000054279"/>
    </source>
</evidence>
<name>A0A0C9VWC9_SPHS4</name>
<evidence type="ECO:0000313" key="2">
    <source>
        <dbReference type="EMBL" id="KIJ43070.1"/>
    </source>
</evidence>
<dbReference type="InterPro" id="IPR021840">
    <property type="entry name" value="DUF3433"/>
</dbReference>
<evidence type="ECO:0000256" key="1">
    <source>
        <dbReference type="SAM" id="Phobius"/>
    </source>
</evidence>
<dbReference type="PANTHER" id="PTHR37544:SF3">
    <property type="entry name" value="SPRAY"/>
    <property type="match status" value="1"/>
</dbReference>
<sequence>MAWHGDPNAVAHPFRSPYSWSAIIEIPRSGWRISNITSATEGFLHYAIILSPVALAITICTIWQWIDNYIKKMQPYIELAHGSTPGSQSILLGYSQRHPIIGIFLGAVKRHYLVVLSSAIVVTTLALQPLMGSIFAIQSVEHMVPGVNIINPSIPGFNFTDTAFLTAAQFLQAKSLYNISFPKLTNEIWAIGDFDIPTSFASGNGSLQVNTTAYRSNMTSCRNALTTNVSFNETSSTYDIEEIQLDSNCTLNTTSILAFWDSDSSIGFSVTPAVCIDMNQTEILSPTGANILPAMQPVVFFLPITSTPPYSESNPLAVAAIYCQPNLELINATVEVDLANGDFTILQAMKDTQANTFTDPNNLLHGRVLNGLTNAFVTNESDPLPYHTLSLNHLNGPPTLMEAINQAASGTPDGYDTRIRDGSLVDVVQNHYSMYLTLAAKQLYFTNGNGTLQAVVLLSQSRLFVTPVAAYLLTAILIGNAIMGAALHLAHKRARHMAPFPRQPNTLAAAFALTLDSNVGDVVKVSMIMKH</sequence>
<feature type="transmembrane region" description="Helical" evidence="1">
    <location>
        <begin position="112"/>
        <end position="137"/>
    </location>
</feature>
<keyword evidence="1" id="KW-0812">Transmembrane</keyword>
<dbReference type="AlphaFoldDB" id="A0A0C9VWC9"/>
<feature type="transmembrane region" description="Helical" evidence="1">
    <location>
        <begin position="43"/>
        <end position="66"/>
    </location>
</feature>
<dbReference type="Proteomes" id="UP000054279">
    <property type="component" value="Unassembled WGS sequence"/>
</dbReference>
<protein>
    <submittedName>
        <fullName evidence="2">Uncharacterized protein</fullName>
    </submittedName>
</protein>
<keyword evidence="1" id="KW-1133">Transmembrane helix</keyword>